<protein>
    <recommendedName>
        <fullName evidence="2">Bacteriophage tail tape measure N-terminal domain-containing protein</fullName>
    </recommendedName>
</protein>
<accession>A0AAE2MJU1</accession>
<sequence length="655" mass="69746">MADNTDDLIISISTDQAALRRSIKRIEQDLGTLAGSVQKQFTAVGKSIDNSVSTTLQKRIEATVGIGTKASKEWTGALADQGKELERLRAKYNPLFAAQQSYAASLKEIKATHALGAISASEMTSALDREKSAFTSQIAAIKARNAALADTPANDNRAGRGFQTANIAAQFQDIAVTSAMGANPLQIALQQGTQLSSVLATMGNGRQVVGGLGAAFASLLSPISLVTIGLVAGSAALIEYFTAGEDGAKKTTPLIEKQNEVIRDAAAAWGEALPSVTKVVDELDRAKQISTGREAGDILGAKALEGLGDKLEGINRQFTEAMRGLRGIQADPAFIRDFGKAFSDLKERLDSGTASIGDINAAQQMLATAVDQYGIKSVLGFRDAFDQITQSIQKSIAASKEAREEWIKALAGATSVQDITAGSTFRDENGKTHQTGTFTPAVGPTPQSRPLIELEGLPGAEKADKQAETAATKAANAYRDLLKAADDRLGQMQQEIELLGKYGVAADTARFRLDLLQQSEDKGRSLNAEQKAAIEQKVALYEKYAGVLSKTKLQQDLISQTRFNSLSKQDQQVTTTLRQYGLPEDLNSQEAGQIRQSIRIGNMRDDLRSFFNDFRTALVENGGNAGKALADSIQNALMRAAATACVGPVATLEIQ</sequence>
<dbReference type="RefSeq" id="WP_183607525.1">
    <property type="nucleotide sequence ID" value="NZ_JACHAZ010000001.1"/>
</dbReference>
<dbReference type="Pfam" id="PF06791">
    <property type="entry name" value="TMP_2"/>
    <property type="match status" value="1"/>
</dbReference>
<organism evidence="3 4">
    <name type="scientific">Rhizobium leguminosarum</name>
    <dbReference type="NCBI Taxonomy" id="384"/>
    <lineage>
        <taxon>Bacteria</taxon>
        <taxon>Pseudomonadati</taxon>
        <taxon>Pseudomonadota</taxon>
        <taxon>Alphaproteobacteria</taxon>
        <taxon>Hyphomicrobiales</taxon>
        <taxon>Rhizobiaceae</taxon>
        <taxon>Rhizobium/Agrobacterium group</taxon>
        <taxon>Rhizobium</taxon>
    </lineage>
</organism>
<dbReference type="Proteomes" id="UP000538507">
    <property type="component" value="Unassembled WGS sequence"/>
</dbReference>
<name>A0AAE2MJU1_RHILE</name>
<feature type="region of interest" description="Disordered" evidence="1">
    <location>
        <begin position="425"/>
        <end position="447"/>
    </location>
</feature>
<evidence type="ECO:0000313" key="3">
    <source>
        <dbReference type="EMBL" id="MBB4290612.1"/>
    </source>
</evidence>
<dbReference type="AlphaFoldDB" id="A0AAE2MJU1"/>
<proteinExistence type="predicted"/>
<evidence type="ECO:0000313" key="4">
    <source>
        <dbReference type="Proteomes" id="UP000538507"/>
    </source>
</evidence>
<feature type="domain" description="Bacteriophage tail tape measure N-terminal" evidence="2">
    <location>
        <begin position="161"/>
        <end position="252"/>
    </location>
</feature>
<comment type="caution">
    <text evidence="3">The sequence shown here is derived from an EMBL/GenBank/DDBJ whole genome shotgun (WGS) entry which is preliminary data.</text>
</comment>
<evidence type="ECO:0000256" key="1">
    <source>
        <dbReference type="SAM" id="MobiDB-lite"/>
    </source>
</evidence>
<dbReference type="EMBL" id="JACIGO010000002">
    <property type="protein sequence ID" value="MBB4290612.1"/>
    <property type="molecule type" value="Genomic_DNA"/>
</dbReference>
<dbReference type="InterPro" id="IPR009628">
    <property type="entry name" value="Phage_tape_measure_N"/>
</dbReference>
<reference evidence="3 4" key="1">
    <citation type="submission" date="2020-08" db="EMBL/GenBank/DDBJ databases">
        <title>Genomic Encyclopedia of Type Strains, Phase IV (KMG-V): Genome sequencing to study the core and pangenomes of soil and plant-associated prokaryotes.</title>
        <authorList>
            <person name="Whitman W."/>
        </authorList>
    </citation>
    <scope>NUCLEOTIDE SEQUENCE [LARGE SCALE GENOMIC DNA]</scope>
    <source>
        <strain evidence="3 4">SEMIA 415</strain>
    </source>
</reference>
<evidence type="ECO:0000259" key="2">
    <source>
        <dbReference type="Pfam" id="PF06791"/>
    </source>
</evidence>
<gene>
    <name evidence="3" type="ORF">GGE16_002652</name>
</gene>